<name>A0A1Y5SBU1_9RHOB</name>
<organism evidence="1 2">
    <name type="scientific">Palleronia marisminoris</name>
    <dbReference type="NCBI Taxonomy" id="315423"/>
    <lineage>
        <taxon>Bacteria</taxon>
        <taxon>Pseudomonadati</taxon>
        <taxon>Pseudomonadota</taxon>
        <taxon>Alphaproteobacteria</taxon>
        <taxon>Rhodobacterales</taxon>
        <taxon>Roseobacteraceae</taxon>
        <taxon>Palleronia</taxon>
    </lineage>
</organism>
<dbReference type="Proteomes" id="UP000193870">
    <property type="component" value="Unassembled WGS sequence"/>
</dbReference>
<keyword evidence="2" id="KW-1185">Reference proteome</keyword>
<gene>
    <name evidence="1" type="ORF">PAM7066_01491</name>
</gene>
<dbReference type="AlphaFoldDB" id="A0A1Y5SBU1"/>
<evidence type="ECO:0000313" key="1">
    <source>
        <dbReference type="EMBL" id="SLN35617.1"/>
    </source>
</evidence>
<sequence length="86" mass="9498">MRANGFGLGSILFNNNNIYNKSNLKQHTAAGPVLLCGTLPTHHRTARPRQGAASAFTGVQSNRLRLLPCTFVDANLCRRDARLKRH</sequence>
<accession>A0A1Y5SBU1</accession>
<evidence type="ECO:0000313" key="2">
    <source>
        <dbReference type="Proteomes" id="UP000193870"/>
    </source>
</evidence>
<dbReference type="EMBL" id="FWFV01000003">
    <property type="protein sequence ID" value="SLN35617.1"/>
    <property type="molecule type" value="Genomic_DNA"/>
</dbReference>
<proteinExistence type="predicted"/>
<reference evidence="1 2" key="1">
    <citation type="submission" date="2017-03" db="EMBL/GenBank/DDBJ databases">
        <authorList>
            <person name="Afonso C.L."/>
            <person name="Miller P.J."/>
            <person name="Scott M.A."/>
            <person name="Spackman E."/>
            <person name="Goraichik I."/>
            <person name="Dimitrov K.M."/>
            <person name="Suarez D.L."/>
            <person name="Swayne D.E."/>
        </authorList>
    </citation>
    <scope>NUCLEOTIDE SEQUENCE [LARGE SCALE GENOMIC DNA]</scope>
    <source>
        <strain evidence="1 2">CECT 7066</strain>
    </source>
</reference>
<protein>
    <submittedName>
        <fullName evidence="1">Uncharacterized protein</fullName>
    </submittedName>
</protein>